<name>A0ABU8UC92_9ACTN</name>
<feature type="domain" description="HTH marR-type" evidence="2">
    <location>
        <begin position="16"/>
        <end position="64"/>
    </location>
</feature>
<evidence type="ECO:0000256" key="1">
    <source>
        <dbReference type="SAM" id="MobiDB-lite"/>
    </source>
</evidence>
<dbReference type="Gene3D" id="1.10.10.10">
    <property type="entry name" value="Winged helix-like DNA-binding domain superfamily/Winged helix DNA-binding domain"/>
    <property type="match status" value="1"/>
</dbReference>
<evidence type="ECO:0000313" key="3">
    <source>
        <dbReference type="EMBL" id="MEJ8645514.1"/>
    </source>
</evidence>
<dbReference type="InterPro" id="IPR000835">
    <property type="entry name" value="HTH_MarR-typ"/>
</dbReference>
<dbReference type="EMBL" id="JBBKAM010000004">
    <property type="protein sequence ID" value="MEJ8645514.1"/>
    <property type="molecule type" value="Genomic_DNA"/>
</dbReference>
<dbReference type="SUPFAM" id="SSF46785">
    <property type="entry name" value="Winged helix' DNA-binding domain"/>
    <property type="match status" value="1"/>
</dbReference>
<reference evidence="3 4" key="1">
    <citation type="submission" date="2024-03" db="EMBL/GenBank/DDBJ databases">
        <title>Novel Streptomyces species of biotechnological and ecological value are a feature of Machair soil.</title>
        <authorList>
            <person name="Prole J.R."/>
            <person name="Goodfellow M."/>
            <person name="Allenby N."/>
            <person name="Ward A.C."/>
        </authorList>
    </citation>
    <scope>NUCLEOTIDE SEQUENCE [LARGE SCALE GENOMIC DNA]</scope>
    <source>
        <strain evidence="3 4">MS1.HAVA.3</strain>
    </source>
</reference>
<dbReference type="Pfam" id="PF12802">
    <property type="entry name" value="MarR_2"/>
    <property type="match status" value="1"/>
</dbReference>
<proteinExistence type="predicted"/>
<feature type="compositionally biased region" description="Basic and acidic residues" evidence="1">
    <location>
        <begin position="102"/>
        <end position="111"/>
    </location>
</feature>
<evidence type="ECO:0000313" key="4">
    <source>
        <dbReference type="Proteomes" id="UP001382904"/>
    </source>
</evidence>
<dbReference type="Proteomes" id="UP001382904">
    <property type="component" value="Unassembled WGS sequence"/>
</dbReference>
<organism evidence="3 4">
    <name type="scientific">Streptomyces caledonius</name>
    <dbReference type="NCBI Taxonomy" id="3134107"/>
    <lineage>
        <taxon>Bacteria</taxon>
        <taxon>Bacillati</taxon>
        <taxon>Actinomycetota</taxon>
        <taxon>Actinomycetes</taxon>
        <taxon>Kitasatosporales</taxon>
        <taxon>Streptomycetaceae</taxon>
        <taxon>Streptomyces</taxon>
    </lineage>
</organism>
<dbReference type="InterPro" id="IPR036390">
    <property type="entry name" value="WH_DNA-bd_sf"/>
</dbReference>
<keyword evidence="4" id="KW-1185">Reference proteome</keyword>
<gene>
    <name evidence="3" type="ORF">WKI68_38350</name>
</gene>
<sequence>MEPAESRTSWTFVTHHARILAMIARDPEMRLRDMATACGLTERAAQAIVSDLESAGYLTRTRHGRRNHYRVTPGTLFRHPAEGQHEIADLLRLLVDLGPDDGDGRPPDRRGGSTTRIRHGPEGRRP</sequence>
<evidence type="ECO:0000259" key="2">
    <source>
        <dbReference type="Pfam" id="PF12802"/>
    </source>
</evidence>
<protein>
    <submittedName>
        <fullName evidence="3">Helix-turn-helix domain-containing protein</fullName>
    </submittedName>
</protein>
<dbReference type="InterPro" id="IPR011991">
    <property type="entry name" value="ArsR-like_HTH"/>
</dbReference>
<comment type="caution">
    <text evidence="3">The sequence shown here is derived from an EMBL/GenBank/DDBJ whole genome shotgun (WGS) entry which is preliminary data.</text>
</comment>
<dbReference type="CDD" id="cd00090">
    <property type="entry name" value="HTH_ARSR"/>
    <property type="match status" value="1"/>
</dbReference>
<dbReference type="InterPro" id="IPR036388">
    <property type="entry name" value="WH-like_DNA-bd_sf"/>
</dbReference>
<accession>A0ABU8UC92</accession>
<feature type="region of interest" description="Disordered" evidence="1">
    <location>
        <begin position="97"/>
        <end position="126"/>
    </location>
</feature>